<dbReference type="Gene3D" id="3.10.120.10">
    <property type="entry name" value="Cytochrome b5-like heme/steroid binding domain"/>
    <property type="match status" value="1"/>
</dbReference>
<evidence type="ECO:0000259" key="6">
    <source>
        <dbReference type="PROSITE" id="PS50255"/>
    </source>
</evidence>
<keyword evidence="2 5" id="KW-0479">Metal-binding</keyword>
<organism evidence="7">
    <name type="scientific">Onchocerca flexuosa</name>
    <dbReference type="NCBI Taxonomy" id="387005"/>
    <lineage>
        <taxon>Eukaryota</taxon>
        <taxon>Metazoa</taxon>
        <taxon>Ecdysozoa</taxon>
        <taxon>Nematoda</taxon>
        <taxon>Chromadorea</taxon>
        <taxon>Rhabditida</taxon>
        <taxon>Spirurina</taxon>
        <taxon>Spiruromorpha</taxon>
        <taxon>Filarioidea</taxon>
        <taxon>Onchocercidae</taxon>
        <taxon>Onchocerca</taxon>
    </lineage>
</organism>
<keyword evidence="3 5" id="KW-0408">Iron</keyword>
<dbReference type="PROSITE" id="PS50255">
    <property type="entry name" value="CYTOCHROME_B5_2"/>
    <property type="match status" value="1"/>
</dbReference>
<reference evidence="7" key="1">
    <citation type="submission" date="2016-06" db="UniProtKB">
        <authorList>
            <consortium name="WormBaseParasite"/>
        </authorList>
    </citation>
    <scope>IDENTIFICATION</scope>
</reference>
<dbReference type="PANTHER" id="PTHR19359">
    <property type="entry name" value="CYTOCHROME B5"/>
    <property type="match status" value="1"/>
</dbReference>
<feature type="domain" description="Cytochrome b5 heme-binding" evidence="6">
    <location>
        <begin position="1"/>
        <end position="60"/>
    </location>
</feature>
<evidence type="ECO:0000256" key="4">
    <source>
        <dbReference type="ARBA" id="ARBA00038168"/>
    </source>
</evidence>
<evidence type="ECO:0000313" key="7">
    <source>
        <dbReference type="WBParaSite" id="OFLC_0001501201-mRNA-1"/>
    </source>
</evidence>
<dbReference type="GO" id="GO:0046872">
    <property type="term" value="F:metal ion binding"/>
    <property type="evidence" value="ECO:0007669"/>
    <property type="project" value="UniProtKB-UniRule"/>
</dbReference>
<evidence type="ECO:0000256" key="2">
    <source>
        <dbReference type="ARBA" id="ARBA00022723"/>
    </source>
</evidence>
<dbReference type="SMART" id="SM01117">
    <property type="entry name" value="Cyt-b5"/>
    <property type="match status" value="1"/>
</dbReference>
<name>A0A183I5I9_9BILA</name>
<dbReference type="InterPro" id="IPR001199">
    <property type="entry name" value="Cyt_B5-like_heme/steroid-bd"/>
</dbReference>
<dbReference type="SUPFAM" id="SSF55856">
    <property type="entry name" value="Cytochrome b5-like heme/steroid binding domain"/>
    <property type="match status" value="1"/>
</dbReference>
<evidence type="ECO:0000256" key="1">
    <source>
        <dbReference type="ARBA" id="ARBA00022617"/>
    </source>
</evidence>
<evidence type="ECO:0000256" key="5">
    <source>
        <dbReference type="RuleBase" id="RU362121"/>
    </source>
</evidence>
<sequence length="236" mass="26294">LTFFSVQHVYDVTSFLQEHPGGDEVLLEQAGRDATESFKDIGHSRDAVEMTKEYLIGYLSDASAKEAAGDKKKSAAPVISKKAESWTDIMCSPTWSNFLIPLAISGLVYFLYRVIAGVFTVTCVQLSPKCLLELLLEARCHSTPYKEKSLQDVPNFFKNILAKKAHFCLKVSLPRSHLTLSAIVHSAFHHLLLPLSPYLPQTSGMCNHFPRNSSIQAISEGTCRTTYTPRLINLFL</sequence>
<dbReference type="STRING" id="387005.A0A183I5I9"/>
<proteinExistence type="inferred from homology"/>
<dbReference type="GO" id="GO:0020037">
    <property type="term" value="F:heme binding"/>
    <property type="evidence" value="ECO:0007669"/>
    <property type="project" value="UniProtKB-UniRule"/>
</dbReference>
<evidence type="ECO:0000256" key="3">
    <source>
        <dbReference type="ARBA" id="ARBA00023004"/>
    </source>
</evidence>
<dbReference type="GO" id="GO:0016020">
    <property type="term" value="C:membrane"/>
    <property type="evidence" value="ECO:0007669"/>
    <property type="project" value="TreeGrafter"/>
</dbReference>
<dbReference type="InterPro" id="IPR036400">
    <property type="entry name" value="Cyt_B5-like_heme/steroid_sf"/>
</dbReference>
<protein>
    <submittedName>
        <fullName evidence="7">Cytochrome b5 heme-binding domain-containing protein</fullName>
    </submittedName>
</protein>
<dbReference type="PRINTS" id="PR00363">
    <property type="entry name" value="CYTOCHROMEB5"/>
</dbReference>
<accession>A0A183I5I9</accession>
<keyword evidence="1 5" id="KW-0349">Heme</keyword>
<dbReference type="AlphaFoldDB" id="A0A183I5I9"/>
<dbReference type="InterPro" id="IPR050668">
    <property type="entry name" value="Cytochrome_b5"/>
</dbReference>
<comment type="similarity">
    <text evidence="4 5">Belongs to the cytochrome b5 family.</text>
</comment>
<dbReference type="PROSITE" id="PS00191">
    <property type="entry name" value="CYTOCHROME_B5_1"/>
    <property type="match status" value="1"/>
</dbReference>
<dbReference type="Pfam" id="PF00173">
    <property type="entry name" value="Cyt-b5"/>
    <property type="match status" value="1"/>
</dbReference>
<dbReference type="WBParaSite" id="OFLC_0001501201-mRNA-1">
    <property type="protein sequence ID" value="OFLC_0001501201-mRNA-1"/>
    <property type="gene ID" value="OFLC_0001501201"/>
</dbReference>
<dbReference type="InterPro" id="IPR018506">
    <property type="entry name" value="Cyt_B5_heme-BS"/>
</dbReference>